<feature type="region of interest" description="Disordered" evidence="1">
    <location>
        <begin position="636"/>
        <end position="657"/>
    </location>
</feature>
<keyword evidence="5" id="KW-1185">Reference proteome</keyword>
<dbReference type="AlphaFoldDB" id="A0A3E0ID73"/>
<dbReference type="EMBL" id="QUNS01000001">
    <property type="protein sequence ID" value="REH56533.1"/>
    <property type="molecule type" value="Genomic_DNA"/>
</dbReference>
<dbReference type="PROSITE" id="PS51257">
    <property type="entry name" value="PROKAR_LIPOPROTEIN"/>
    <property type="match status" value="1"/>
</dbReference>
<reference evidence="4 5" key="1">
    <citation type="submission" date="2018-08" db="EMBL/GenBank/DDBJ databases">
        <title>Genomic Encyclopedia of Type Strains, Phase IV (KMG-IV): sequencing the most valuable type-strain genomes for metagenomic binning, comparative biology and taxonomic classification.</title>
        <authorList>
            <person name="Goeker M."/>
        </authorList>
    </citation>
    <scope>NUCLEOTIDE SEQUENCE [LARGE SCALE GENOMIC DNA]</scope>
    <source>
        <strain evidence="4 5">DSM 18841</strain>
    </source>
</reference>
<evidence type="ECO:0000313" key="5">
    <source>
        <dbReference type="Proteomes" id="UP000256884"/>
    </source>
</evidence>
<gene>
    <name evidence="4" type="ORF">C7448_101573</name>
</gene>
<dbReference type="Pfam" id="PF00932">
    <property type="entry name" value="LTD"/>
    <property type="match status" value="1"/>
</dbReference>
<sequence length="657" mass="71443">MKKTNLYKIFAILFIAISTSCVDNNDFELPTIGPDKQYENLKSLDKIIAQYNGDPVEFTEDVTVYGYVVSDDREGNFFKSIIIQDKPENPTVGLEVRIDDTNLGARYNVGRKIYIKLKGLALSKYFASFQIGVLNGYSTDRIDANDYINFIDRSSEIAEIVPTSLSIGELTDAHINTLVKIEGLQSEEKGLTYADPDPNNTSSVNRNFVSCETFESIIMRTSGFSTFKSYPIPDKKGSITAILGKFSSDYQLFIRDTNDVNFTEEYGCNTPPVDATLNEVKTFYKGSDEATVTKNLKIKVVITSDLASGNLHSLSAFAQDATAGIALRFSGDHNLNLGDEVEIAVGGAKLSEHNDLLQLNLSPSSIISQTAGTLPTPETITFAQALTGDYESKLVQIDGVQFKDNTKIYDGNNELIAECDGTPLTTYVRKEATFANNNVNDKKGAITGIMTVYEGTPQIYLRNEADINFTEDYTTCGGGTTTNTIFFSELADPNNKANARFIELYNSGTDPIDLTGWVIRRYTNGATSSTSSIDLSGQTIAGSSTFVIAKNATEFSSVYGVTADMESSSPAADSNGDDQLELVDPSGTVIDIFGVIGEDGSGTNHEFEDGRAYRKASVTQGNPTYTFSEWDIWNDTGDAGTTNAPQDAPGAFTPGVR</sequence>
<dbReference type="RefSeq" id="WP_115899827.1">
    <property type="nucleotide sequence ID" value="NZ_QUNS01000001.1"/>
</dbReference>
<comment type="caution">
    <text evidence="4">The sequence shown here is derived from an EMBL/GenBank/DDBJ whole genome shotgun (WGS) entry which is preliminary data.</text>
</comment>
<proteinExistence type="predicted"/>
<dbReference type="OrthoDB" id="1492759at2"/>
<evidence type="ECO:0000256" key="1">
    <source>
        <dbReference type="SAM" id="MobiDB-lite"/>
    </source>
</evidence>
<accession>A0A3E0ID73</accession>
<dbReference type="SUPFAM" id="SSF74853">
    <property type="entry name" value="Lamin A/C globular tail domain"/>
    <property type="match status" value="1"/>
</dbReference>
<keyword evidence="2" id="KW-0732">Signal</keyword>
<dbReference type="Pfam" id="PF18942">
    <property type="entry name" value="DUF5689"/>
    <property type="match status" value="2"/>
</dbReference>
<feature type="chain" id="PRO_5017560877" evidence="2">
    <location>
        <begin position="24"/>
        <end position="657"/>
    </location>
</feature>
<evidence type="ECO:0000259" key="3">
    <source>
        <dbReference type="PROSITE" id="PS51841"/>
    </source>
</evidence>
<dbReference type="Gene3D" id="2.60.40.1260">
    <property type="entry name" value="Lamin Tail domain"/>
    <property type="match status" value="1"/>
</dbReference>
<dbReference type="InterPro" id="IPR036415">
    <property type="entry name" value="Lamin_tail_dom_sf"/>
</dbReference>
<organism evidence="4 5">
    <name type="scientific">Tenacibaculum gallaicum</name>
    <dbReference type="NCBI Taxonomy" id="561505"/>
    <lineage>
        <taxon>Bacteria</taxon>
        <taxon>Pseudomonadati</taxon>
        <taxon>Bacteroidota</taxon>
        <taxon>Flavobacteriia</taxon>
        <taxon>Flavobacteriales</taxon>
        <taxon>Flavobacteriaceae</taxon>
        <taxon>Tenacibaculum</taxon>
    </lineage>
</organism>
<dbReference type="Proteomes" id="UP000256884">
    <property type="component" value="Unassembled WGS sequence"/>
</dbReference>
<evidence type="ECO:0000256" key="2">
    <source>
        <dbReference type="SAM" id="SignalP"/>
    </source>
</evidence>
<evidence type="ECO:0000313" key="4">
    <source>
        <dbReference type="EMBL" id="REH56533.1"/>
    </source>
</evidence>
<dbReference type="InterPro" id="IPR001322">
    <property type="entry name" value="Lamin_tail_dom"/>
</dbReference>
<dbReference type="PROSITE" id="PS51841">
    <property type="entry name" value="LTD"/>
    <property type="match status" value="1"/>
</dbReference>
<protein>
    <submittedName>
        <fullName evidence="4">Lamin tail-like protein</fullName>
    </submittedName>
</protein>
<feature type="signal peptide" evidence="2">
    <location>
        <begin position="1"/>
        <end position="23"/>
    </location>
</feature>
<feature type="domain" description="LTD" evidence="3">
    <location>
        <begin position="472"/>
        <end position="597"/>
    </location>
</feature>
<dbReference type="InterPro" id="IPR043744">
    <property type="entry name" value="DUF5689"/>
</dbReference>
<name>A0A3E0ID73_9FLAO</name>